<dbReference type="EnsemblPlants" id="LPERR07G10590.1">
    <property type="protein sequence ID" value="LPERR07G10590.1"/>
    <property type="gene ID" value="LPERR07G10590"/>
</dbReference>
<evidence type="ECO:0000313" key="2">
    <source>
        <dbReference type="EnsemblPlants" id="LPERR07G10590.1"/>
    </source>
</evidence>
<reference evidence="3" key="2">
    <citation type="submission" date="2013-12" db="EMBL/GenBank/DDBJ databases">
        <authorList>
            <person name="Yu Y."/>
            <person name="Lee S."/>
            <person name="de Baynast K."/>
            <person name="Wissotski M."/>
            <person name="Liu L."/>
            <person name="Talag J."/>
            <person name="Goicoechea J."/>
            <person name="Angelova A."/>
            <person name="Jetty R."/>
            <person name="Kudrna D."/>
            <person name="Golser W."/>
            <person name="Rivera L."/>
            <person name="Zhang J."/>
            <person name="Wing R."/>
        </authorList>
    </citation>
    <scope>NUCLEOTIDE SEQUENCE</scope>
</reference>
<evidence type="ECO:0000313" key="3">
    <source>
        <dbReference type="Proteomes" id="UP000032180"/>
    </source>
</evidence>
<organism evidence="2 3">
    <name type="scientific">Leersia perrieri</name>
    <dbReference type="NCBI Taxonomy" id="77586"/>
    <lineage>
        <taxon>Eukaryota</taxon>
        <taxon>Viridiplantae</taxon>
        <taxon>Streptophyta</taxon>
        <taxon>Embryophyta</taxon>
        <taxon>Tracheophyta</taxon>
        <taxon>Spermatophyta</taxon>
        <taxon>Magnoliopsida</taxon>
        <taxon>Liliopsida</taxon>
        <taxon>Poales</taxon>
        <taxon>Poaceae</taxon>
        <taxon>BOP clade</taxon>
        <taxon>Oryzoideae</taxon>
        <taxon>Oryzeae</taxon>
        <taxon>Oryzinae</taxon>
        <taxon>Leersia</taxon>
    </lineage>
</organism>
<dbReference type="Gramene" id="LPERR07G10590.1">
    <property type="protein sequence ID" value="LPERR07G10590.1"/>
    <property type="gene ID" value="LPERR07G10590"/>
</dbReference>
<feature type="region of interest" description="Disordered" evidence="1">
    <location>
        <begin position="1"/>
        <end position="25"/>
    </location>
</feature>
<feature type="compositionally biased region" description="Polar residues" evidence="1">
    <location>
        <begin position="67"/>
        <end position="84"/>
    </location>
</feature>
<proteinExistence type="predicted"/>
<feature type="region of interest" description="Disordered" evidence="1">
    <location>
        <begin position="67"/>
        <end position="92"/>
    </location>
</feature>
<keyword evidence="3" id="KW-1185">Reference proteome</keyword>
<protein>
    <submittedName>
        <fullName evidence="2">Uncharacterized protein</fullName>
    </submittedName>
</protein>
<dbReference type="AlphaFoldDB" id="A0A0D9WYB4"/>
<dbReference type="Proteomes" id="UP000032180">
    <property type="component" value="Chromosome 7"/>
</dbReference>
<dbReference type="HOGENOM" id="CLU_2416485_0_0_1"/>
<sequence length="92" mass="9735">MTGTVERISSLSDASQGEASPELSPTQALAFAPRQGIAGALPCKGGFTGGLPPKVFHWSLYQPWRTSTPTTRGSIPSLSQQKNPLCTDDLYA</sequence>
<evidence type="ECO:0000256" key="1">
    <source>
        <dbReference type="SAM" id="MobiDB-lite"/>
    </source>
</evidence>
<accession>A0A0D9WYB4</accession>
<reference evidence="2 3" key="1">
    <citation type="submission" date="2012-08" db="EMBL/GenBank/DDBJ databases">
        <title>Oryza genome evolution.</title>
        <authorList>
            <person name="Wing R.A."/>
        </authorList>
    </citation>
    <scope>NUCLEOTIDE SEQUENCE</scope>
</reference>
<name>A0A0D9WYB4_9ORYZ</name>
<reference evidence="2" key="3">
    <citation type="submission" date="2015-04" db="UniProtKB">
        <authorList>
            <consortium name="EnsemblPlants"/>
        </authorList>
    </citation>
    <scope>IDENTIFICATION</scope>
</reference>